<reference evidence="2 3" key="2">
    <citation type="journal article" date="2010" name="Nature">
        <title>Comparative genomics reveals mobile pathogenicity chromosomes in Fusarium.</title>
        <authorList>
            <person name="Ma L.J."/>
            <person name="van der Does H.C."/>
            <person name="Borkovich K.A."/>
            <person name="Coleman J.J."/>
            <person name="Daboussi M.J."/>
            <person name="Di Pietro A."/>
            <person name="Dufresne M."/>
            <person name="Freitag M."/>
            <person name="Grabherr M."/>
            <person name="Henrissat B."/>
            <person name="Houterman P.M."/>
            <person name="Kang S."/>
            <person name="Shim W.B."/>
            <person name="Woloshuk C."/>
            <person name="Xie X."/>
            <person name="Xu J.R."/>
            <person name="Antoniw J."/>
            <person name="Baker S.E."/>
            <person name="Bluhm B.H."/>
            <person name="Breakspear A."/>
            <person name="Brown D.W."/>
            <person name="Butchko R.A."/>
            <person name="Chapman S."/>
            <person name="Coulson R."/>
            <person name="Coutinho P.M."/>
            <person name="Danchin E.G."/>
            <person name="Diener A."/>
            <person name="Gale L.R."/>
            <person name="Gardiner D.M."/>
            <person name="Goff S."/>
            <person name="Hammond-Kosack K.E."/>
            <person name="Hilburn K."/>
            <person name="Hua-Van A."/>
            <person name="Jonkers W."/>
            <person name="Kazan K."/>
            <person name="Kodira C.D."/>
            <person name="Koehrsen M."/>
            <person name="Kumar L."/>
            <person name="Lee Y.H."/>
            <person name="Li L."/>
            <person name="Manners J.M."/>
            <person name="Miranda-Saavedra D."/>
            <person name="Mukherjee M."/>
            <person name="Park G."/>
            <person name="Park J."/>
            <person name="Park S.Y."/>
            <person name="Proctor R.H."/>
            <person name="Regev A."/>
            <person name="Ruiz-Roldan M.C."/>
            <person name="Sain D."/>
            <person name="Sakthikumar S."/>
            <person name="Sykes S."/>
            <person name="Schwartz D.C."/>
            <person name="Turgeon B.G."/>
            <person name="Wapinski I."/>
            <person name="Yoder O."/>
            <person name="Young S."/>
            <person name="Zeng Q."/>
            <person name="Zhou S."/>
            <person name="Galagan J."/>
            <person name="Cuomo C.A."/>
            <person name="Kistler H.C."/>
            <person name="Rep M."/>
        </authorList>
    </citation>
    <scope>GENOME REANNOTATION</scope>
    <source>
        <strain evidence="3">ATCC MYA-4620 / CBS 123657 / FGSC 9075 / NRRL 31084 / PH-1</strain>
        <strain evidence="2">PH-1 / ATCC MYA-4620 / FGSC 9075 / NRRL 31084</strain>
    </source>
</reference>
<protein>
    <submittedName>
        <fullName evidence="1">Chromosome 2, complete genome</fullName>
    </submittedName>
</protein>
<organism evidence="1 3">
    <name type="scientific">Gibberella zeae (strain ATCC MYA-4620 / CBS 123657 / FGSC 9075 / NRRL 31084 / PH-1)</name>
    <name type="common">Wheat head blight fungus</name>
    <name type="synonym">Fusarium graminearum</name>
    <dbReference type="NCBI Taxonomy" id="229533"/>
    <lineage>
        <taxon>Eukaryota</taxon>
        <taxon>Fungi</taxon>
        <taxon>Dikarya</taxon>
        <taxon>Ascomycota</taxon>
        <taxon>Pezizomycotina</taxon>
        <taxon>Sordariomycetes</taxon>
        <taxon>Hypocreomycetidae</taxon>
        <taxon>Hypocreales</taxon>
        <taxon>Nectriaceae</taxon>
        <taxon>Fusarium</taxon>
    </lineage>
</organism>
<dbReference type="EnsemblFungi" id="CEF78570">
    <property type="protein sequence ID" value="CEF78570"/>
    <property type="gene ID" value="FGRRES_15200"/>
</dbReference>
<dbReference type="Proteomes" id="UP000070720">
    <property type="component" value="Chromosome 2"/>
</dbReference>
<sequence length="59" mass="6561">MASDAVLLMLSNCTTLGRKNETLLIHKPMWQYLQTCFASKLNSASYTEHGSPSTGFEVH</sequence>
<evidence type="ECO:0000313" key="3">
    <source>
        <dbReference type="Proteomes" id="UP000070720"/>
    </source>
</evidence>
<dbReference type="EMBL" id="HG970333">
    <property type="protein sequence ID" value="CEF78570.1"/>
    <property type="molecule type" value="Genomic_DNA"/>
</dbReference>
<dbReference type="VEuPathDB" id="FungiDB:FGRAMPH1_01G13533"/>
<dbReference type="InParanoid" id="A0A098DJC3"/>
<reference evidence="2" key="4">
    <citation type="submission" date="2017-01" db="UniProtKB">
        <authorList>
            <consortium name="EnsemblFungi"/>
        </authorList>
    </citation>
    <scope>IDENTIFICATION</scope>
    <source>
        <strain evidence="2">PH-1 / ATCC MYA-4620 / FGSC 9075 / NRRL 31084</strain>
    </source>
</reference>
<name>A0A098DJC3_GIBZE</name>
<reference evidence="1 3" key="3">
    <citation type="journal article" date="2015" name="BMC Genomics">
        <title>The completed genome sequence of the pathogenic ascomycete fungus Fusarium graminearum.</title>
        <authorList>
            <person name="King R."/>
            <person name="Urban M."/>
            <person name="Hammond-Kosack M.C."/>
            <person name="Hassani-Pak K."/>
            <person name="Hammond-Kosack K.E."/>
        </authorList>
    </citation>
    <scope>NUCLEOTIDE SEQUENCE [LARGE SCALE GENOMIC DNA]</scope>
    <source>
        <strain evidence="3">ATCC MYA-4620 / CBS 123657 / FGSC 9075 / NRRL 31084 / PH-1</strain>
        <strain evidence="1">PH-1</strain>
    </source>
</reference>
<evidence type="ECO:0000313" key="2">
    <source>
        <dbReference type="EnsemblFungi" id="CEF78570"/>
    </source>
</evidence>
<keyword evidence="3" id="KW-1185">Reference proteome</keyword>
<accession>A0A0E0S4Z5</accession>
<proteinExistence type="predicted"/>
<gene>
    <name evidence="1" type="ORF">FGRAMPH1_01T13533</name>
</gene>
<dbReference type="AlphaFoldDB" id="A0A098DJC3"/>
<reference evidence="2 3" key="1">
    <citation type="journal article" date="2007" name="Science">
        <title>The Fusarium graminearum genome reveals a link between localized polymorphism and pathogen specialization.</title>
        <authorList>
            <person name="Cuomo C.A."/>
            <person name="Gueldener U."/>
            <person name="Xu J.-R."/>
            <person name="Trail F."/>
            <person name="Turgeon B.G."/>
            <person name="Di Pietro A."/>
            <person name="Walton J.D."/>
            <person name="Ma L.-J."/>
            <person name="Baker S.E."/>
            <person name="Rep M."/>
            <person name="Adam G."/>
            <person name="Antoniw J."/>
            <person name="Baldwin T."/>
            <person name="Calvo S.E."/>
            <person name="Chang Y.-L."/>
            <person name="DeCaprio D."/>
            <person name="Gale L.R."/>
            <person name="Gnerre S."/>
            <person name="Goswami R.S."/>
            <person name="Hammond-Kosack K."/>
            <person name="Harris L.J."/>
            <person name="Hilburn K."/>
            <person name="Kennell J.C."/>
            <person name="Kroken S."/>
            <person name="Magnuson J.K."/>
            <person name="Mannhaupt G."/>
            <person name="Mauceli E.W."/>
            <person name="Mewes H.-W."/>
            <person name="Mitterbauer R."/>
            <person name="Muehlbauer G."/>
            <person name="Muensterkoetter M."/>
            <person name="Nelson D."/>
            <person name="O'Donnell K."/>
            <person name="Ouellet T."/>
            <person name="Qi W."/>
            <person name="Quesneville H."/>
            <person name="Roncero M.I.G."/>
            <person name="Seong K.-Y."/>
            <person name="Tetko I.V."/>
            <person name="Urban M."/>
            <person name="Waalwijk C."/>
            <person name="Ward T.J."/>
            <person name="Yao J."/>
            <person name="Birren B.W."/>
            <person name="Kistler H.C."/>
        </authorList>
    </citation>
    <scope>NUCLEOTIDE SEQUENCE [LARGE SCALE GENOMIC DNA]</scope>
    <source>
        <strain evidence="3">ATCC MYA-4620 / CBS 123657 / FGSC 9075 / NRRL 31084 / PH-1</strain>
        <strain evidence="2">PH-1 / ATCC MYA-4620 / FGSC 9075 / NRRL 31084</strain>
    </source>
</reference>
<accession>A0A098DJC3</accession>
<evidence type="ECO:0000313" key="1">
    <source>
        <dbReference type="EMBL" id="CEF78570.1"/>
    </source>
</evidence>